<proteinExistence type="predicted"/>
<keyword evidence="3" id="KW-1185">Reference proteome</keyword>
<comment type="caution">
    <text evidence="2">The sequence shown here is derived from an EMBL/GenBank/DDBJ whole genome shotgun (WGS) entry which is preliminary data.</text>
</comment>
<feature type="transmembrane region" description="Helical" evidence="1">
    <location>
        <begin position="70"/>
        <end position="92"/>
    </location>
</feature>
<reference evidence="2" key="1">
    <citation type="submission" date="2020-08" db="EMBL/GenBank/DDBJ databases">
        <title>Multicomponent nature underlies the extraordinary mechanical properties of spider dragline silk.</title>
        <authorList>
            <person name="Kono N."/>
            <person name="Nakamura H."/>
            <person name="Mori M."/>
            <person name="Yoshida Y."/>
            <person name="Ohtoshi R."/>
            <person name="Malay A.D."/>
            <person name="Moran D.A.P."/>
            <person name="Tomita M."/>
            <person name="Numata K."/>
            <person name="Arakawa K."/>
        </authorList>
    </citation>
    <scope>NUCLEOTIDE SEQUENCE</scope>
</reference>
<protein>
    <submittedName>
        <fullName evidence="2">Uncharacterized protein</fullName>
    </submittedName>
</protein>
<feature type="transmembrane region" description="Helical" evidence="1">
    <location>
        <begin position="152"/>
        <end position="171"/>
    </location>
</feature>
<keyword evidence="1" id="KW-0472">Membrane</keyword>
<evidence type="ECO:0000313" key="3">
    <source>
        <dbReference type="Proteomes" id="UP000887013"/>
    </source>
</evidence>
<organism evidence="2 3">
    <name type="scientific">Nephila pilipes</name>
    <name type="common">Giant wood spider</name>
    <name type="synonym">Nephila maculata</name>
    <dbReference type="NCBI Taxonomy" id="299642"/>
    <lineage>
        <taxon>Eukaryota</taxon>
        <taxon>Metazoa</taxon>
        <taxon>Ecdysozoa</taxon>
        <taxon>Arthropoda</taxon>
        <taxon>Chelicerata</taxon>
        <taxon>Arachnida</taxon>
        <taxon>Araneae</taxon>
        <taxon>Araneomorphae</taxon>
        <taxon>Entelegynae</taxon>
        <taxon>Araneoidea</taxon>
        <taxon>Nephilidae</taxon>
        <taxon>Nephila</taxon>
    </lineage>
</organism>
<keyword evidence="1" id="KW-0812">Transmembrane</keyword>
<dbReference type="Proteomes" id="UP000887013">
    <property type="component" value="Unassembled WGS sequence"/>
</dbReference>
<name>A0A8X6U3E5_NEPPI</name>
<dbReference type="EMBL" id="BMAW01071329">
    <property type="protein sequence ID" value="GFT77634.1"/>
    <property type="molecule type" value="Genomic_DNA"/>
</dbReference>
<gene>
    <name evidence="2" type="primary">AVEN_269740_1</name>
    <name evidence="2" type="ORF">NPIL_75691</name>
</gene>
<dbReference type="AlphaFoldDB" id="A0A8X6U3E5"/>
<feature type="transmembrane region" description="Helical" evidence="1">
    <location>
        <begin position="28"/>
        <end position="50"/>
    </location>
</feature>
<sequence length="210" mass="24161">FTAFPILYHHFKHRNVKNSKLVRIANKLGLLSILLSSLGLVITGAFPIGYTDIPNMFEWIMTVLWEHSVGATMILAGSVAFQFFTTAVLWLLPDTNKRSVYIRLPFLCTYILFFFLNVYPLPAYLLEQLGPNPFDFDRMKNTVFDLPRKYSVNYLICSLCEYGTCLLGALYMGMFYKELQKVSFQVVLRHKSCVAEFEEPTPSIKLKNIS</sequence>
<evidence type="ECO:0000256" key="1">
    <source>
        <dbReference type="SAM" id="Phobius"/>
    </source>
</evidence>
<feature type="transmembrane region" description="Helical" evidence="1">
    <location>
        <begin position="104"/>
        <end position="126"/>
    </location>
</feature>
<feature type="non-terminal residue" evidence="2">
    <location>
        <position position="1"/>
    </location>
</feature>
<evidence type="ECO:0000313" key="2">
    <source>
        <dbReference type="EMBL" id="GFT77634.1"/>
    </source>
</evidence>
<accession>A0A8X6U3E5</accession>
<dbReference type="OrthoDB" id="6415702at2759"/>
<keyword evidence="1" id="KW-1133">Transmembrane helix</keyword>